<evidence type="ECO:0000256" key="3">
    <source>
        <dbReference type="ARBA" id="ARBA00022840"/>
    </source>
</evidence>
<dbReference type="SMART" id="SM00382">
    <property type="entry name" value="AAA"/>
    <property type="match status" value="1"/>
</dbReference>
<dbReference type="GO" id="GO:0005524">
    <property type="term" value="F:ATP binding"/>
    <property type="evidence" value="ECO:0007669"/>
    <property type="project" value="UniProtKB-KW"/>
</dbReference>
<evidence type="ECO:0000313" key="5">
    <source>
        <dbReference type="EMBL" id="MFD2799654.1"/>
    </source>
</evidence>
<dbReference type="InterPro" id="IPR032823">
    <property type="entry name" value="BCA_ABC_TP_C"/>
</dbReference>
<organism evidence="5 6">
    <name type="scientific">Prauserella oleivorans</name>
    <dbReference type="NCBI Taxonomy" id="1478153"/>
    <lineage>
        <taxon>Bacteria</taxon>
        <taxon>Bacillati</taxon>
        <taxon>Actinomycetota</taxon>
        <taxon>Actinomycetes</taxon>
        <taxon>Pseudonocardiales</taxon>
        <taxon>Pseudonocardiaceae</taxon>
        <taxon>Prauserella</taxon>
    </lineage>
</organism>
<dbReference type="CDD" id="cd03219">
    <property type="entry name" value="ABC_Mj1267_LivG_branched"/>
    <property type="match status" value="1"/>
</dbReference>
<keyword evidence="3 5" id="KW-0067">ATP-binding</keyword>
<dbReference type="PANTHER" id="PTHR45772:SF9">
    <property type="entry name" value="CONSERVED COMPONENT OF ABC TRANSPORTER FOR NATURAL AMINO ACIDS"/>
    <property type="match status" value="1"/>
</dbReference>
<evidence type="ECO:0000256" key="1">
    <source>
        <dbReference type="ARBA" id="ARBA00022448"/>
    </source>
</evidence>
<reference evidence="6" key="1">
    <citation type="journal article" date="2019" name="Int. J. Syst. Evol. Microbiol.">
        <title>The Global Catalogue of Microorganisms (GCM) 10K type strain sequencing project: providing services to taxonomists for standard genome sequencing and annotation.</title>
        <authorList>
            <consortium name="The Broad Institute Genomics Platform"/>
            <consortium name="The Broad Institute Genome Sequencing Center for Infectious Disease"/>
            <person name="Wu L."/>
            <person name="Ma J."/>
        </authorList>
    </citation>
    <scope>NUCLEOTIDE SEQUENCE [LARGE SCALE GENOMIC DNA]</scope>
    <source>
        <strain evidence="6">IBRC-M 10906</strain>
    </source>
</reference>
<dbReference type="InterPro" id="IPR017871">
    <property type="entry name" value="ABC_transporter-like_CS"/>
</dbReference>
<protein>
    <submittedName>
        <fullName evidence="5">ABC transporter ATP-binding protein</fullName>
    </submittedName>
</protein>
<dbReference type="SUPFAM" id="SSF52540">
    <property type="entry name" value="P-loop containing nucleoside triphosphate hydrolases"/>
    <property type="match status" value="1"/>
</dbReference>
<dbReference type="Pfam" id="PF00005">
    <property type="entry name" value="ABC_tran"/>
    <property type="match status" value="1"/>
</dbReference>
<dbReference type="InterPro" id="IPR027417">
    <property type="entry name" value="P-loop_NTPase"/>
</dbReference>
<keyword evidence="1" id="KW-0813">Transport</keyword>
<name>A0ABW5W867_9PSEU</name>
<dbReference type="Pfam" id="PF12399">
    <property type="entry name" value="BCA_ABC_TP_C"/>
    <property type="match status" value="1"/>
</dbReference>
<dbReference type="Gene3D" id="3.40.50.300">
    <property type="entry name" value="P-loop containing nucleotide triphosphate hydrolases"/>
    <property type="match status" value="1"/>
</dbReference>
<dbReference type="Proteomes" id="UP001597478">
    <property type="component" value="Unassembled WGS sequence"/>
</dbReference>
<comment type="caution">
    <text evidence="5">The sequence shown here is derived from an EMBL/GenBank/DDBJ whole genome shotgun (WGS) entry which is preliminary data.</text>
</comment>
<dbReference type="InterPro" id="IPR051120">
    <property type="entry name" value="ABC_AA/LPS_Transport"/>
</dbReference>
<dbReference type="InterPro" id="IPR003593">
    <property type="entry name" value="AAA+_ATPase"/>
</dbReference>
<evidence type="ECO:0000259" key="4">
    <source>
        <dbReference type="PROSITE" id="PS50893"/>
    </source>
</evidence>
<accession>A0ABW5W867</accession>
<keyword evidence="2" id="KW-0547">Nucleotide-binding</keyword>
<sequence>MGALLTAEGVTCRFGGLVALDGVDFHVDEGEIVGLIGPNGSGKSTLLSCLSAGQRVDAGRIRLSGKDITRRRPSTVARMGITRTFQDARVFGELTVTENVLLARDWTGLPPFGLLRAPERSARDRAAMLLDLVGLCGLAEEKAGSLSGGQQRLLELVMAMMPGPKVVMLDEATSGVNPALIAELSEHLRLLHREENVSFVIVEHNVGFVFGMADRIVVLQQGRVLAEGAPDEVKSNQEVIDAYLGA</sequence>
<keyword evidence="6" id="KW-1185">Reference proteome</keyword>
<gene>
    <name evidence="5" type="ORF">ACFS2C_09635</name>
</gene>
<evidence type="ECO:0000313" key="6">
    <source>
        <dbReference type="Proteomes" id="UP001597478"/>
    </source>
</evidence>
<dbReference type="InterPro" id="IPR003439">
    <property type="entry name" value="ABC_transporter-like_ATP-bd"/>
</dbReference>
<dbReference type="PROSITE" id="PS50893">
    <property type="entry name" value="ABC_TRANSPORTER_2"/>
    <property type="match status" value="1"/>
</dbReference>
<dbReference type="EMBL" id="JBHUOF010000011">
    <property type="protein sequence ID" value="MFD2799654.1"/>
    <property type="molecule type" value="Genomic_DNA"/>
</dbReference>
<dbReference type="PROSITE" id="PS00211">
    <property type="entry name" value="ABC_TRANSPORTER_1"/>
    <property type="match status" value="1"/>
</dbReference>
<dbReference type="PANTHER" id="PTHR45772">
    <property type="entry name" value="CONSERVED COMPONENT OF ABC TRANSPORTER FOR NATURAL AMINO ACIDS-RELATED"/>
    <property type="match status" value="1"/>
</dbReference>
<dbReference type="RefSeq" id="WP_377390087.1">
    <property type="nucleotide sequence ID" value="NZ_JBHSAN010000020.1"/>
</dbReference>
<evidence type="ECO:0000256" key="2">
    <source>
        <dbReference type="ARBA" id="ARBA00022741"/>
    </source>
</evidence>
<proteinExistence type="predicted"/>
<feature type="domain" description="ABC transporter" evidence="4">
    <location>
        <begin position="5"/>
        <end position="246"/>
    </location>
</feature>